<evidence type="ECO:0000256" key="4">
    <source>
        <dbReference type="ARBA" id="ARBA00012621"/>
    </source>
</evidence>
<dbReference type="PANTHER" id="PTHR42755">
    <property type="entry name" value="3-DEOXY-MANNO-OCTULOSONATE CYTIDYLYLTRANSFERASE"/>
    <property type="match status" value="1"/>
</dbReference>
<feature type="site" description="Transition state stabilizer" evidence="10">
    <location>
        <position position="211"/>
    </location>
</feature>
<comment type="pathway">
    <text evidence="2 11">Bacterial outer membrane biogenesis; LPS core biosynthesis.</text>
</comment>
<evidence type="ECO:0000256" key="8">
    <source>
        <dbReference type="ARBA" id="ARBA00049183"/>
    </source>
</evidence>
<dbReference type="GO" id="GO:0043842">
    <property type="term" value="F:Kdo transferase activity"/>
    <property type="evidence" value="ECO:0007669"/>
    <property type="project" value="UniProtKB-EC"/>
</dbReference>
<dbReference type="InterPro" id="IPR038107">
    <property type="entry name" value="Glycos_transf_N_sf"/>
</dbReference>
<dbReference type="Proteomes" id="UP000236884">
    <property type="component" value="Chromosome"/>
</dbReference>
<dbReference type="UniPathway" id="UPA00958"/>
<dbReference type="FunFam" id="3.40.50.2000:FF:000032">
    <property type="entry name" value="3-deoxy-D-manno-octulosonic acid transferase"/>
    <property type="match status" value="1"/>
</dbReference>
<evidence type="ECO:0000256" key="1">
    <source>
        <dbReference type="ARBA" id="ARBA00003394"/>
    </source>
</evidence>
<dbReference type="GO" id="GO:0009244">
    <property type="term" value="P:lipopolysaccharide core region biosynthetic process"/>
    <property type="evidence" value="ECO:0007669"/>
    <property type="project" value="UniProtKB-UniRule"/>
</dbReference>
<comment type="subcellular location">
    <subcellularLocation>
        <location evidence="11">Cell membrane</location>
    </subcellularLocation>
</comment>
<evidence type="ECO:0000256" key="10">
    <source>
        <dbReference type="PIRSR" id="PIRSR639901-2"/>
    </source>
</evidence>
<protein>
    <recommendedName>
        <fullName evidence="5 11">3-deoxy-D-manno-octulosonic acid transferase</fullName>
        <shortName evidence="11">Kdo transferase</shortName>
        <ecNumber evidence="4 11">2.4.99.12</ecNumber>
    </recommendedName>
    <alternativeName>
        <fullName evidence="7 11">Lipid IV(A) 3-deoxy-D-manno-octulosonic acid transferase</fullName>
    </alternativeName>
</protein>
<dbReference type="EMBL" id="AP014946">
    <property type="protein sequence ID" value="BAT57864.1"/>
    <property type="molecule type" value="Genomic_DNA"/>
</dbReference>
<dbReference type="Gene3D" id="3.40.50.2000">
    <property type="entry name" value="Glycogen Phosphorylase B"/>
    <property type="match status" value="1"/>
</dbReference>
<dbReference type="Pfam" id="PF04413">
    <property type="entry name" value="Glycos_transf_N"/>
    <property type="match status" value="1"/>
</dbReference>
<evidence type="ECO:0000256" key="11">
    <source>
        <dbReference type="RuleBase" id="RU365103"/>
    </source>
</evidence>
<dbReference type="AlphaFoldDB" id="A0A0S3PPJ0"/>
<feature type="site" description="Transition state stabilizer" evidence="10">
    <location>
        <position position="135"/>
    </location>
</feature>
<dbReference type="KEGG" id="vgo:GJW-30_1_00374"/>
<proteinExistence type="inferred from homology"/>
<evidence type="ECO:0000256" key="3">
    <source>
        <dbReference type="ARBA" id="ARBA00006380"/>
    </source>
</evidence>
<keyword evidence="13" id="KW-0328">Glycosyltransferase</keyword>
<evidence type="ECO:0000256" key="6">
    <source>
        <dbReference type="ARBA" id="ARBA00022679"/>
    </source>
</evidence>
<reference evidence="13 14" key="1">
    <citation type="submission" date="2015-08" db="EMBL/GenBank/DDBJ databases">
        <title>Investigation of the bacterial diversity of lava forest soil.</title>
        <authorList>
            <person name="Lee J.S."/>
        </authorList>
    </citation>
    <scope>NUCLEOTIDE SEQUENCE [LARGE SCALE GENOMIC DNA]</scope>
    <source>
        <strain evidence="13 14">GJW-30</strain>
    </source>
</reference>
<evidence type="ECO:0000259" key="12">
    <source>
        <dbReference type="Pfam" id="PF04413"/>
    </source>
</evidence>
<dbReference type="InterPro" id="IPR039901">
    <property type="entry name" value="Kdotransferase"/>
</dbReference>
<organism evidence="13 14">
    <name type="scientific">Variibacter gotjawalensis</name>
    <dbReference type="NCBI Taxonomy" id="1333996"/>
    <lineage>
        <taxon>Bacteria</taxon>
        <taxon>Pseudomonadati</taxon>
        <taxon>Pseudomonadota</taxon>
        <taxon>Alphaproteobacteria</taxon>
        <taxon>Hyphomicrobiales</taxon>
        <taxon>Nitrobacteraceae</taxon>
        <taxon>Variibacter</taxon>
    </lineage>
</organism>
<evidence type="ECO:0000313" key="13">
    <source>
        <dbReference type="EMBL" id="BAT57864.1"/>
    </source>
</evidence>
<comment type="similarity">
    <text evidence="3">Belongs to the glycosyltransferase group 1 family. Glycosyltransferase 30 subfamily.</text>
</comment>
<accession>A0A0S3PPJ0</accession>
<dbReference type="InterPro" id="IPR007507">
    <property type="entry name" value="Glycos_transf_N"/>
</dbReference>
<sequence length="430" mass="47221">MAKRIPLPLRAYRGVTAMVTPLLPLLTNYRLRRGKEVRARMGERRGIAGVDRPELALVWIHAASVGELLSIVPIAEYVRRAGFGVLVTSGTVTSARLAEQRLHPDIIHQFSPFDSPRYVRRFFDYWQPDLGLFAESDLWPNLISTAAARSIPLILVNGRVSERSFRRWKRMPRTIGTLLRSFDLCLAQTVADAERYAELGAPRITTTGNLKLDAVAPPAREDMVDAMRAAIGSRPIVAAASTHPGEEAMLIEMHKVLRQRFPGLLTIIAPRHPERGPGIVSIAQQAKINAIARSRGYLPDRGTEIYVADTMGELGVLYRVAPVVLMGGSMIRHGGQNPIEPAKLGAAVLHGPHVWNFQEVYGALDRSGGAIQVADPNELQEQFVALLTDQSARDRVVASANVTLQGMAGARAKTLGALDPYLMTLRLNYS</sequence>
<keyword evidence="11" id="KW-0472">Membrane</keyword>
<evidence type="ECO:0000256" key="9">
    <source>
        <dbReference type="PIRSR" id="PIRSR639901-1"/>
    </source>
</evidence>
<keyword evidence="14" id="KW-1185">Reference proteome</keyword>
<evidence type="ECO:0000256" key="2">
    <source>
        <dbReference type="ARBA" id="ARBA00004713"/>
    </source>
</evidence>
<dbReference type="Gene3D" id="3.40.50.11720">
    <property type="entry name" value="3-Deoxy-D-manno-octulosonic-acid transferase, N-terminal domain"/>
    <property type="match status" value="1"/>
</dbReference>
<gene>
    <name evidence="13" type="primary">waaA</name>
    <name evidence="13" type="ORF">GJW-30_1_00374</name>
</gene>
<name>A0A0S3PPJ0_9BRAD</name>
<feature type="active site" description="Proton acceptor" evidence="9">
    <location>
        <position position="67"/>
    </location>
</feature>
<dbReference type="RefSeq" id="WP_096350969.1">
    <property type="nucleotide sequence ID" value="NZ_AP014946.1"/>
</dbReference>
<evidence type="ECO:0000256" key="5">
    <source>
        <dbReference type="ARBA" id="ARBA00019077"/>
    </source>
</evidence>
<evidence type="ECO:0000256" key="7">
    <source>
        <dbReference type="ARBA" id="ARBA00031445"/>
    </source>
</evidence>
<dbReference type="GO" id="GO:0005886">
    <property type="term" value="C:plasma membrane"/>
    <property type="evidence" value="ECO:0007669"/>
    <property type="project" value="UniProtKB-SubCell"/>
</dbReference>
<evidence type="ECO:0000313" key="14">
    <source>
        <dbReference type="Proteomes" id="UP000236884"/>
    </source>
</evidence>
<keyword evidence="11" id="KW-1003">Cell membrane</keyword>
<dbReference type="PANTHER" id="PTHR42755:SF1">
    <property type="entry name" value="3-DEOXY-D-MANNO-OCTULOSONIC ACID TRANSFERASE, MITOCHONDRIAL-RELATED"/>
    <property type="match status" value="1"/>
</dbReference>
<dbReference type="EC" id="2.4.99.12" evidence="4 11"/>
<dbReference type="SUPFAM" id="SSF53756">
    <property type="entry name" value="UDP-Glycosyltransferase/glycogen phosphorylase"/>
    <property type="match status" value="1"/>
</dbReference>
<comment type="function">
    <text evidence="1 11">Involved in lipopolysaccharide (LPS) biosynthesis. Catalyzes the transfer of 3-deoxy-D-manno-octulosonate (Kdo) residue(s) from CMP-Kdo to lipid IV(A), the tetraacyldisaccharide-1,4'-bisphosphate precursor of lipid A.</text>
</comment>
<dbReference type="OrthoDB" id="9789797at2"/>
<comment type="catalytic activity">
    <reaction evidence="8 11">
        <text>lipid IVA (E. coli) + CMP-3-deoxy-beta-D-manno-octulosonate = alpha-Kdo-(2-&gt;6)-lipid IVA (E. coli) + CMP + H(+)</text>
        <dbReference type="Rhea" id="RHEA:28066"/>
        <dbReference type="ChEBI" id="CHEBI:15378"/>
        <dbReference type="ChEBI" id="CHEBI:58603"/>
        <dbReference type="ChEBI" id="CHEBI:60364"/>
        <dbReference type="ChEBI" id="CHEBI:60377"/>
        <dbReference type="ChEBI" id="CHEBI:85987"/>
        <dbReference type="EC" id="2.4.99.12"/>
    </reaction>
</comment>
<feature type="domain" description="3-deoxy-D-manno-octulosonic-acid transferase N-terminal" evidence="12">
    <location>
        <begin position="40"/>
        <end position="213"/>
    </location>
</feature>
<keyword evidence="6 11" id="KW-0808">Transferase</keyword>
<keyword evidence="11" id="KW-0448">Lipopolysaccharide biosynthesis</keyword>
<dbReference type="GO" id="GO:0009245">
    <property type="term" value="P:lipid A biosynthetic process"/>
    <property type="evidence" value="ECO:0007669"/>
    <property type="project" value="TreeGrafter"/>
</dbReference>